<name>A0A1G9QF69_9FLAO</name>
<evidence type="ECO:0008006" key="3">
    <source>
        <dbReference type="Google" id="ProtNLM"/>
    </source>
</evidence>
<sequence>MRYIIAAIGLFFLMHSFCSCIPVRIAPSIGDYKLVKGKKFKRSLSRRQIFIFNDPKPSNHFYDYVNTKFQLDGENVYDDVPFVIDGGQYFFAFYEVEISDKTLNLVPGLTNAIANKLIKSEDEEKHFNGQELIRKENWYIAMEVYSDTEKDCLNANSLSREVVLKYLSTLKKEYLATHNYNEVIFKN</sequence>
<keyword evidence="2" id="KW-1185">Reference proteome</keyword>
<dbReference type="STRING" id="192904.SAMN04488514_10513"/>
<gene>
    <name evidence="1" type="ORF">SAMN04488514_10513</name>
</gene>
<evidence type="ECO:0000313" key="1">
    <source>
        <dbReference type="EMBL" id="SDM09659.1"/>
    </source>
</evidence>
<reference evidence="2" key="1">
    <citation type="submission" date="2016-10" db="EMBL/GenBank/DDBJ databases">
        <authorList>
            <person name="Varghese N."/>
            <person name="Submissions S."/>
        </authorList>
    </citation>
    <scope>NUCLEOTIDE SEQUENCE [LARGE SCALE GENOMIC DNA]</scope>
    <source>
        <strain evidence="2">DSM 19886</strain>
    </source>
</reference>
<organism evidence="1 2">
    <name type="scientific">Kriegella aquimaris</name>
    <dbReference type="NCBI Taxonomy" id="192904"/>
    <lineage>
        <taxon>Bacteria</taxon>
        <taxon>Pseudomonadati</taxon>
        <taxon>Bacteroidota</taxon>
        <taxon>Flavobacteriia</taxon>
        <taxon>Flavobacteriales</taxon>
        <taxon>Flavobacteriaceae</taxon>
        <taxon>Kriegella</taxon>
    </lineage>
</organism>
<dbReference type="AlphaFoldDB" id="A0A1G9QF69"/>
<evidence type="ECO:0000313" key="2">
    <source>
        <dbReference type="Proteomes" id="UP000199440"/>
    </source>
</evidence>
<protein>
    <recommendedName>
        <fullName evidence="3">Lipoprotein</fullName>
    </recommendedName>
</protein>
<dbReference type="PROSITE" id="PS51257">
    <property type="entry name" value="PROKAR_LIPOPROTEIN"/>
    <property type="match status" value="1"/>
</dbReference>
<dbReference type="OrthoDB" id="1164799at2"/>
<dbReference type="RefSeq" id="WP_089888965.1">
    <property type="nucleotide sequence ID" value="NZ_FNGV01000005.1"/>
</dbReference>
<proteinExistence type="predicted"/>
<dbReference type="Proteomes" id="UP000199440">
    <property type="component" value="Unassembled WGS sequence"/>
</dbReference>
<dbReference type="EMBL" id="FNGV01000005">
    <property type="protein sequence ID" value="SDM09659.1"/>
    <property type="molecule type" value="Genomic_DNA"/>
</dbReference>
<accession>A0A1G9QF69</accession>